<dbReference type="InterPro" id="IPR016187">
    <property type="entry name" value="CTDL_fold"/>
</dbReference>
<dbReference type="PROSITE" id="PS50041">
    <property type="entry name" value="C_TYPE_LECTIN_2"/>
    <property type="match status" value="1"/>
</dbReference>
<dbReference type="EMBL" id="IACJ01090725">
    <property type="protein sequence ID" value="LAA51615.1"/>
    <property type="molecule type" value="Transcribed_RNA"/>
</dbReference>
<dbReference type="Pfam" id="PF09006">
    <property type="entry name" value="Surfac_D-trimer"/>
    <property type="match status" value="1"/>
</dbReference>
<dbReference type="PANTHER" id="PTHR22799:SF1">
    <property type="entry name" value="C-TYPE LECTIN DOMAIN FAMILY 11 MEMBER A"/>
    <property type="match status" value="1"/>
</dbReference>
<dbReference type="GO" id="GO:0008083">
    <property type="term" value="F:growth factor activity"/>
    <property type="evidence" value="ECO:0007669"/>
    <property type="project" value="TreeGrafter"/>
</dbReference>
<evidence type="ECO:0000256" key="2">
    <source>
        <dbReference type="ARBA" id="ARBA00006250"/>
    </source>
</evidence>
<dbReference type="Pfam" id="PF00059">
    <property type="entry name" value="Lectin_C"/>
    <property type="match status" value="1"/>
</dbReference>
<evidence type="ECO:0000256" key="3">
    <source>
        <dbReference type="ARBA" id="ARBA00022525"/>
    </source>
</evidence>
<accession>A0A2D4FVU7</accession>
<dbReference type="SUPFAM" id="SSF56436">
    <property type="entry name" value="C-type lectin-like"/>
    <property type="match status" value="1"/>
</dbReference>
<evidence type="ECO:0000256" key="5">
    <source>
        <dbReference type="ARBA" id="ARBA00022734"/>
    </source>
</evidence>
<feature type="domain" description="C-type lectin" evidence="7">
    <location>
        <begin position="144"/>
        <end position="243"/>
    </location>
</feature>
<evidence type="ECO:0000256" key="6">
    <source>
        <dbReference type="SAM" id="SignalP"/>
    </source>
</evidence>
<protein>
    <recommendedName>
        <fullName evidence="7">C-type lectin domain-containing protein</fullName>
    </recommendedName>
</protein>
<dbReference type="AlphaFoldDB" id="A0A2D4FVU7"/>
<keyword evidence="4 6" id="KW-0732">Signal</keyword>
<proteinExistence type="inferred from homology"/>
<evidence type="ECO:0000256" key="1">
    <source>
        <dbReference type="ARBA" id="ARBA00004613"/>
    </source>
</evidence>
<dbReference type="InterPro" id="IPR015097">
    <property type="entry name" value="Surfac_D-trimer"/>
</dbReference>
<evidence type="ECO:0000259" key="7">
    <source>
        <dbReference type="PROSITE" id="PS50041"/>
    </source>
</evidence>
<keyword evidence="5" id="KW-0430">Lectin</keyword>
<reference evidence="8" key="2">
    <citation type="submission" date="2017-11" db="EMBL/GenBank/DDBJ databases">
        <title>Coralsnake Venomics: Analyses of Venom Gland Transcriptomes and Proteomes of Six Brazilian Taxa.</title>
        <authorList>
            <person name="Aird S.D."/>
            <person name="Jorge da Silva N."/>
            <person name="Qiu L."/>
            <person name="Villar-Briones A."/>
            <person name="Aparecida-Saddi V."/>
            <person name="Campos-Telles M.P."/>
            <person name="Grau M."/>
            <person name="Mikheyev A.S."/>
        </authorList>
    </citation>
    <scope>NUCLEOTIDE SEQUENCE</scope>
    <source>
        <tissue evidence="8">Venom_gland</tissue>
    </source>
</reference>
<dbReference type="GO" id="GO:0001503">
    <property type="term" value="P:ossification"/>
    <property type="evidence" value="ECO:0007669"/>
    <property type="project" value="TreeGrafter"/>
</dbReference>
<reference evidence="8" key="1">
    <citation type="submission" date="2017-07" db="EMBL/GenBank/DDBJ databases">
        <authorList>
            <person name="Mikheyev A."/>
            <person name="Grau M."/>
        </authorList>
    </citation>
    <scope>NUCLEOTIDE SEQUENCE</scope>
    <source>
        <tissue evidence="8">Venom_gland</tissue>
    </source>
</reference>
<dbReference type="PANTHER" id="PTHR22799">
    <property type="entry name" value="TETRANECTIN-RELATED"/>
    <property type="match status" value="1"/>
</dbReference>
<sequence>MLSHSSRPNIQTMLKFLMLLQLALEVSLQGTSKSSTPPQDWLQNACTLIMCASNKGDPRREMAIQGLQQFSSPSELLALSAPNRDKLGTGTSELELLKLQMKELRIQMDILKATFIKVQQAILVPNGRIVGEKIFKRDGSKGDFQAATTICAHMNSKLALPRNVAENSALHEIVAFRNEQAILGITYNTAKKKFEDLNGHPLQFFNWAPGEPNNLGYEKCVEMHPNGQWHNRICELGWSIICEVDI</sequence>
<dbReference type="SMART" id="SM00034">
    <property type="entry name" value="CLECT"/>
    <property type="match status" value="1"/>
</dbReference>
<comment type="subcellular location">
    <subcellularLocation>
        <location evidence="1">Secreted</location>
    </subcellularLocation>
</comment>
<evidence type="ECO:0000256" key="4">
    <source>
        <dbReference type="ARBA" id="ARBA00022729"/>
    </source>
</evidence>
<evidence type="ECO:0000313" key="8">
    <source>
        <dbReference type="EMBL" id="LAA51615.1"/>
    </source>
</evidence>
<dbReference type="InterPro" id="IPR051663">
    <property type="entry name" value="CLec_Tetranectin-domain"/>
</dbReference>
<dbReference type="Gene3D" id="3.10.100.10">
    <property type="entry name" value="Mannose-Binding Protein A, subunit A"/>
    <property type="match status" value="1"/>
</dbReference>
<dbReference type="InterPro" id="IPR016186">
    <property type="entry name" value="C-type_lectin-like/link_sf"/>
</dbReference>
<dbReference type="InterPro" id="IPR001304">
    <property type="entry name" value="C-type_lectin-like"/>
</dbReference>
<feature type="chain" id="PRO_5015078591" description="C-type lectin domain-containing protein" evidence="6">
    <location>
        <begin position="29"/>
        <end position="246"/>
    </location>
</feature>
<keyword evidence="3" id="KW-0964">Secreted</keyword>
<dbReference type="GO" id="GO:0030246">
    <property type="term" value="F:carbohydrate binding"/>
    <property type="evidence" value="ECO:0007669"/>
    <property type="project" value="UniProtKB-KW"/>
</dbReference>
<dbReference type="GO" id="GO:0005615">
    <property type="term" value="C:extracellular space"/>
    <property type="evidence" value="ECO:0007669"/>
    <property type="project" value="TreeGrafter"/>
</dbReference>
<feature type="signal peptide" evidence="6">
    <location>
        <begin position="1"/>
        <end position="28"/>
    </location>
</feature>
<comment type="similarity">
    <text evidence="2">Belongs to the true venom lectin family.</text>
</comment>
<organism evidence="8">
    <name type="scientific">Micrurus corallinus</name>
    <name type="common">Brazilian coral snake</name>
    <dbReference type="NCBI Taxonomy" id="54390"/>
    <lineage>
        <taxon>Eukaryota</taxon>
        <taxon>Metazoa</taxon>
        <taxon>Chordata</taxon>
        <taxon>Craniata</taxon>
        <taxon>Vertebrata</taxon>
        <taxon>Euteleostomi</taxon>
        <taxon>Lepidosauria</taxon>
        <taxon>Squamata</taxon>
        <taxon>Bifurcata</taxon>
        <taxon>Unidentata</taxon>
        <taxon>Episquamata</taxon>
        <taxon>Toxicofera</taxon>
        <taxon>Serpentes</taxon>
        <taxon>Colubroidea</taxon>
        <taxon>Elapidae</taxon>
        <taxon>Elapinae</taxon>
        <taxon>Micrurus</taxon>
    </lineage>
</organism>
<name>A0A2D4FVU7_MICCO</name>
<dbReference type="EMBL" id="IACJ01090726">
    <property type="protein sequence ID" value="LAA51619.1"/>
    <property type="molecule type" value="Transcribed_RNA"/>
</dbReference>